<dbReference type="Proteomes" id="UP000316291">
    <property type="component" value="Unassembled WGS sequence"/>
</dbReference>
<evidence type="ECO:0000313" key="1">
    <source>
        <dbReference type="EMBL" id="TWI76480.1"/>
    </source>
</evidence>
<name>A0A562S7N4_9BRAD</name>
<reference evidence="1 2" key="1">
    <citation type="journal article" date="2015" name="Stand. Genomic Sci.">
        <title>Genomic Encyclopedia of Bacterial and Archaeal Type Strains, Phase III: the genomes of soil and plant-associated and newly described type strains.</title>
        <authorList>
            <person name="Whitman W.B."/>
            <person name="Woyke T."/>
            <person name="Klenk H.P."/>
            <person name="Zhou Y."/>
            <person name="Lilburn T.G."/>
            <person name="Beck B.J."/>
            <person name="De Vos P."/>
            <person name="Vandamme P."/>
            <person name="Eisen J.A."/>
            <person name="Garrity G."/>
            <person name="Hugenholtz P."/>
            <person name="Kyrpides N.C."/>
        </authorList>
    </citation>
    <scope>NUCLEOTIDE SEQUENCE [LARGE SCALE GENOMIC DNA]</scope>
    <source>
        <strain evidence="1 2">CGMCC 1.10948</strain>
    </source>
</reference>
<protein>
    <submittedName>
        <fullName evidence="1">Uncharacterized protein</fullName>
    </submittedName>
</protein>
<dbReference type="EMBL" id="VLLA01000001">
    <property type="protein sequence ID" value="TWI76480.1"/>
    <property type="molecule type" value="Genomic_DNA"/>
</dbReference>
<accession>A0A562S7N4</accession>
<organism evidence="1 2">
    <name type="scientific">Bradyrhizobium huanghuaihaiense</name>
    <dbReference type="NCBI Taxonomy" id="990078"/>
    <lineage>
        <taxon>Bacteria</taxon>
        <taxon>Pseudomonadati</taxon>
        <taxon>Pseudomonadota</taxon>
        <taxon>Alphaproteobacteria</taxon>
        <taxon>Hyphomicrobiales</taxon>
        <taxon>Nitrobacteraceae</taxon>
        <taxon>Bradyrhizobium</taxon>
    </lineage>
</organism>
<keyword evidence="2" id="KW-1185">Reference proteome</keyword>
<evidence type="ECO:0000313" key="2">
    <source>
        <dbReference type="Proteomes" id="UP000316291"/>
    </source>
</evidence>
<comment type="caution">
    <text evidence="1">The sequence shown here is derived from an EMBL/GenBank/DDBJ whole genome shotgun (WGS) entry which is preliminary data.</text>
</comment>
<dbReference type="OrthoDB" id="8244107at2"/>
<dbReference type="RefSeq" id="WP_145831206.1">
    <property type="nucleotide sequence ID" value="NZ_VLLA01000001.1"/>
</dbReference>
<gene>
    <name evidence="1" type="ORF">IQ16_00721</name>
</gene>
<proteinExistence type="predicted"/>
<sequence>MKTTVKQGPKPQAKSNSIATASSPIRWWRSIAAPNFHAAALGAMRFAVEKIEMVGEPRWHAAVAGDAAAAIGMALALSRDDSFRHKFDLVMTALVLCACEGDATACLVLSTVIRRLPGAGAREARVATSWLVKSFRPLVAKKFSEET</sequence>
<dbReference type="AlphaFoldDB" id="A0A562S7N4"/>